<protein>
    <submittedName>
        <fullName evidence="1">Uncharacterized protein</fullName>
    </submittedName>
</protein>
<comment type="caution">
    <text evidence="1">The sequence shown here is derived from an EMBL/GenBank/DDBJ whole genome shotgun (WGS) entry which is preliminary data.</text>
</comment>
<gene>
    <name evidence="1" type="ORF">MGAL_10B043929</name>
</gene>
<name>A0A8B6GYH4_MYTGA</name>
<accession>A0A8B6GYH4</accession>
<evidence type="ECO:0000313" key="2">
    <source>
        <dbReference type="Proteomes" id="UP000596742"/>
    </source>
</evidence>
<sequence length="354" mass="41241">MREFTRSRQFLNPDEDFVLHGQRASYSGKPLGLRNSRMTNTTSRLSQHILDQEDNYRDRRYAESLGDLAKSLENTSKNVDSTLRRSVTFSGHHSPYSLSHKTPLEEEYDRIRDRKLFTESFGGLPVDDGKELWYTKPVHLSRQEYSLSPRYGASSRSRSPQKNSGTLGAALALQDTRQLNDDERNYSLKYKDSNGLKFFPVTLQASYELSDLDRKLEELENKPRPRTAKSYVKTSYEPNSVNSMYLLGSEAPATRKSSPLYTSPFVSDLASLRMERLRIEEDRYLELKRLQELERLRGPHKKWYESTGPDFHYESHKNTEMIKSEKHFDKLLQYKEDLNRSSAECRKSYEAICV</sequence>
<evidence type="ECO:0000313" key="1">
    <source>
        <dbReference type="EMBL" id="VDI70751.1"/>
    </source>
</evidence>
<organism evidence="1 2">
    <name type="scientific">Mytilus galloprovincialis</name>
    <name type="common">Mediterranean mussel</name>
    <dbReference type="NCBI Taxonomy" id="29158"/>
    <lineage>
        <taxon>Eukaryota</taxon>
        <taxon>Metazoa</taxon>
        <taxon>Spiralia</taxon>
        <taxon>Lophotrochozoa</taxon>
        <taxon>Mollusca</taxon>
        <taxon>Bivalvia</taxon>
        <taxon>Autobranchia</taxon>
        <taxon>Pteriomorphia</taxon>
        <taxon>Mytilida</taxon>
        <taxon>Mytiloidea</taxon>
        <taxon>Mytilidae</taxon>
        <taxon>Mytilinae</taxon>
        <taxon>Mytilus</taxon>
    </lineage>
</organism>
<dbReference type="Proteomes" id="UP000596742">
    <property type="component" value="Unassembled WGS sequence"/>
</dbReference>
<dbReference type="OrthoDB" id="2101380at2759"/>
<proteinExistence type="predicted"/>
<dbReference type="EMBL" id="UYJE01009175">
    <property type="protein sequence ID" value="VDI70751.1"/>
    <property type="molecule type" value="Genomic_DNA"/>
</dbReference>
<dbReference type="AlphaFoldDB" id="A0A8B6GYH4"/>
<reference evidence="1" key="1">
    <citation type="submission" date="2018-11" db="EMBL/GenBank/DDBJ databases">
        <authorList>
            <person name="Alioto T."/>
            <person name="Alioto T."/>
        </authorList>
    </citation>
    <scope>NUCLEOTIDE SEQUENCE</scope>
</reference>
<keyword evidence="2" id="KW-1185">Reference proteome</keyword>